<comment type="caution">
    <text evidence="4">The sequence shown here is derived from an EMBL/GenBank/DDBJ whole genome shotgun (WGS) entry which is preliminary data.</text>
</comment>
<gene>
    <name evidence="4" type="ORF">OM075_18460</name>
</gene>
<dbReference type="Gene3D" id="3.30.910.20">
    <property type="entry name" value="Skp domain"/>
    <property type="match status" value="1"/>
</dbReference>
<feature type="signal peptide" evidence="3">
    <location>
        <begin position="1"/>
        <end position="19"/>
    </location>
</feature>
<evidence type="ECO:0000256" key="1">
    <source>
        <dbReference type="ARBA" id="ARBA00009091"/>
    </source>
</evidence>
<dbReference type="GO" id="GO:0005829">
    <property type="term" value="C:cytosol"/>
    <property type="evidence" value="ECO:0007669"/>
    <property type="project" value="TreeGrafter"/>
</dbReference>
<dbReference type="SUPFAM" id="SSF111384">
    <property type="entry name" value="OmpH-like"/>
    <property type="match status" value="1"/>
</dbReference>
<dbReference type="Proteomes" id="UP001209229">
    <property type="component" value="Unassembled WGS sequence"/>
</dbReference>
<organism evidence="4 5">
    <name type="scientific">Plebeiibacterium sediminum</name>
    <dbReference type="NCBI Taxonomy" id="2992112"/>
    <lineage>
        <taxon>Bacteria</taxon>
        <taxon>Pseudomonadati</taxon>
        <taxon>Bacteroidota</taxon>
        <taxon>Bacteroidia</taxon>
        <taxon>Marinilabiliales</taxon>
        <taxon>Marinilabiliaceae</taxon>
        <taxon>Plebeiibacterium</taxon>
    </lineage>
</organism>
<dbReference type="AlphaFoldDB" id="A0AAE3SGG3"/>
<sequence>MKKIFILSLVLGLGLFANAQKYAFVDTEYILKNIPAYEAANEQLNQASLNWQKEIEAVYAEVETMYQNYQTESVFLSNEMKVKKEEEIVQKEKEARQLQTRYFGPEGELGKKREALIKPIQDDIYNAIRELVDEEGYAAIFDKASGGVVLFSDAKYDMSDLVLEKLGYKK</sequence>
<dbReference type="Pfam" id="PF03938">
    <property type="entry name" value="OmpH"/>
    <property type="match status" value="1"/>
</dbReference>
<evidence type="ECO:0000256" key="2">
    <source>
        <dbReference type="ARBA" id="ARBA00022729"/>
    </source>
</evidence>
<dbReference type="RefSeq" id="WP_301192018.1">
    <property type="nucleotide sequence ID" value="NZ_JAPDPJ010000054.1"/>
</dbReference>
<evidence type="ECO:0000313" key="5">
    <source>
        <dbReference type="Proteomes" id="UP001209229"/>
    </source>
</evidence>
<dbReference type="InterPro" id="IPR005632">
    <property type="entry name" value="Chaperone_Skp"/>
</dbReference>
<dbReference type="PANTHER" id="PTHR35089">
    <property type="entry name" value="CHAPERONE PROTEIN SKP"/>
    <property type="match status" value="1"/>
</dbReference>
<comment type="similarity">
    <text evidence="1">Belongs to the Skp family.</text>
</comment>
<evidence type="ECO:0000256" key="3">
    <source>
        <dbReference type="SAM" id="SignalP"/>
    </source>
</evidence>
<reference evidence="4" key="1">
    <citation type="submission" date="2022-10" db="EMBL/GenBank/DDBJ databases">
        <authorList>
            <person name="Yu W.X."/>
        </authorList>
    </citation>
    <scope>NUCLEOTIDE SEQUENCE</scope>
    <source>
        <strain evidence="4">AAT</strain>
    </source>
</reference>
<keyword evidence="2 3" id="KW-0732">Signal</keyword>
<protein>
    <submittedName>
        <fullName evidence="4">OmpH family outer membrane protein</fullName>
    </submittedName>
</protein>
<proteinExistence type="inferred from homology"/>
<keyword evidence="5" id="KW-1185">Reference proteome</keyword>
<dbReference type="SMART" id="SM00935">
    <property type="entry name" value="OmpH"/>
    <property type="match status" value="1"/>
</dbReference>
<dbReference type="GO" id="GO:0051082">
    <property type="term" value="F:unfolded protein binding"/>
    <property type="evidence" value="ECO:0007669"/>
    <property type="project" value="InterPro"/>
</dbReference>
<evidence type="ECO:0000313" key="4">
    <source>
        <dbReference type="EMBL" id="MCW3788458.1"/>
    </source>
</evidence>
<name>A0AAE3SGG3_9BACT</name>
<dbReference type="InterPro" id="IPR024930">
    <property type="entry name" value="Skp_dom_sf"/>
</dbReference>
<dbReference type="GO" id="GO:0050821">
    <property type="term" value="P:protein stabilization"/>
    <property type="evidence" value="ECO:0007669"/>
    <property type="project" value="TreeGrafter"/>
</dbReference>
<dbReference type="EMBL" id="JAPDPJ010000054">
    <property type="protein sequence ID" value="MCW3788458.1"/>
    <property type="molecule type" value="Genomic_DNA"/>
</dbReference>
<accession>A0AAE3SGG3</accession>
<dbReference type="PANTHER" id="PTHR35089:SF1">
    <property type="entry name" value="CHAPERONE PROTEIN SKP"/>
    <property type="match status" value="1"/>
</dbReference>
<feature type="chain" id="PRO_5042230444" evidence="3">
    <location>
        <begin position="20"/>
        <end position="170"/>
    </location>
</feature>